<protein>
    <submittedName>
        <fullName evidence="9">Zinc finger protein 3</fullName>
    </submittedName>
</protein>
<dbReference type="PANTHER" id="PTHR47287">
    <property type="entry name" value="C2H2 AND C2HC ZINC FINGERS SUPERFAMILY PROTEIN"/>
    <property type="match status" value="1"/>
</dbReference>
<dbReference type="EMBL" id="QZWG01000004">
    <property type="protein sequence ID" value="RZC16329.1"/>
    <property type="molecule type" value="Genomic_DNA"/>
</dbReference>
<evidence type="ECO:0000256" key="6">
    <source>
        <dbReference type="PROSITE-ProRule" id="PRU00042"/>
    </source>
</evidence>
<feature type="domain" description="C2H2-type" evidence="8">
    <location>
        <begin position="118"/>
        <end position="145"/>
    </location>
</feature>
<dbReference type="GO" id="GO:0009788">
    <property type="term" value="P:negative regulation of abscisic acid-activated signaling pathway"/>
    <property type="evidence" value="ECO:0007669"/>
    <property type="project" value="InterPro"/>
</dbReference>
<evidence type="ECO:0000313" key="10">
    <source>
        <dbReference type="EMBL" id="RZC16329.1"/>
    </source>
</evidence>
<feature type="compositionally biased region" description="Basic and acidic residues" evidence="7">
    <location>
        <begin position="98"/>
        <end position="114"/>
    </location>
</feature>
<keyword evidence="5" id="KW-0539">Nucleus</keyword>
<dbReference type="Gene3D" id="3.30.160.60">
    <property type="entry name" value="Classic Zinc Finger"/>
    <property type="match status" value="1"/>
</dbReference>
<name>A0A0B2Q6C5_GLYSO</name>
<dbReference type="Proteomes" id="UP000289340">
    <property type="component" value="Chromosome 4"/>
</dbReference>
<feature type="compositionally biased region" description="Polar residues" evidence="7">
    <location>
        <begin position="13"/>
        <end position="23"/>
    </location>
</feature>
<dbReference type="Proteomes" id="UP000053555">
    <property type="component" value="Unassembled WGS sequence"/>
</dbReference>
<dbReference type="PANTHER" id="PTHR47287:SF9">
    <property type="entry name" value="ZINC FINGER PROTEIN 4-LIKE"/>
    <property type="match status" value="1"/>
</dbReference>
<dbReference type="Pfam" id="PF13912">
    <property type="entry name" value="zf-C2H2_6"/>
    <property type="match status" value="1"/>
</dbReference>
<dbReference type="InterPro" id="IPR013087">
    <property type="entry name" value="Znf_C2H2_type"/>
</dbReference>
<dbReference type="EMBL" id="KN660835">
    <property type="protein sequence ID" value="KHN15544.1"/>
    <property type="molecule type" value="Genomic_DNA"/>
</dbReference>
<dbReference type="InterPro" id="IPR036236">
    <property type="entry name" value="Znf_C2H2_sf"/>
</dbReference>
<keyword evidence="2" id="KW-0479">Metal-binding</keyword>
<evidence type="ECO:0000256" key="4">
    <source>
        <dbReference type="ARBA" id="ARBA00022833"/>
    </source>
</evidence>
<evidence type="ECO:0000256" key="1">
    <source>
        <dbReference type="ARBA" id="ARBA00004123"/>
    </source>
</evidence>
<evidence type="ECO:0000313" key="9">
    <source>
        <dbReference type="EMBL" id="KHN15544.1"/>
    </source>
</evidence>
<dbReference type="PROSITE" id="PS50157">
    <property type="entry name" value="ZINC_FINGER_C2H2_2"/>
    <property type="match status" value="1"/>
</dbReference>
<evidence type="ECO:0000256" key="5">
    <source>
        <dbReference type="ARBA" id="ARBA00023242"/>
    </source>
</evidence>
<dbReference type="GO" id="GO:0005634">
    <property type="term" value="C:nucleus"/>
    <property type="evidence" value="ECO:0007669"/>
    <property type="project" value="UniProtKB-SubCell"/>
</dbReference>
<keyword evidence="11" id="KW-1185">Reference proteome</keyword>
<evidence type="ECO:0000259" key="8">
    <source>
        <dbReference type="PROSITE" id="PS50157"/>
    </source>
</evidence>
<gene>
    <name evidence="10" type="ORF">D0Y65_009544</name>
    <name evidence="9" type="ORF">glysoja_049460</name>
</gene>
<evidence type="ECO:0000313" key="11">
    <source>
        <dbReference type="Proteomes" id="UP000289340"/>
    </source>
</evidence>
<feature type="region of interest" description="Disordered" evidence="7">
    <location>
        <begin position="1"/>
        <end position="56"/>
    </location>
</feature>
<feature type="region of interest" description="Disordered" evidence="7">
    <location>
        <begin position="88"/>
        <end position="115"/>
    </location>
</feature>
<dbReference type="SUPFAM" id="SSF57667">
    <property type="entry name" value="beta-beta-alpha zinc fingers"/>
    <property type="match status" value="1"/>
</dbReference>
<evidence type="ECO:0000256" key="2">
    <source>
        <dbReference type="ARBA" id="ARBA00022723"/>
    </source>
</evidence>
<dbReference type="PROSITE" id="PS00028">
    <property type="entry name" value="ZINC_FINGER_C2H2_1"/>
    <property type="match status" value="1"/>
</dbReference>
<sequence>MASSHVLEGCPSEASSISATSEGISHKPSAEEENNHDEVAKMKEKGVKSEQYQASNSNSRMVLDFVKLSQDESIRGSKVELDFFNPMNLGGSPSSRVKNTEGRDENNNEEKSSEAKTFSCNFCKKEFSSSQALGGHQNAHKQERALAKRRQGIDVGAFRNPHFLYYPYHPAHSFYGTYNRALGVRMESMIHKPSYPSSSLGFRFGQGWSRSQEMLNPSLDRLRIEGLHANSGIRILGSDTSLRTKDDCGTIGHNIPFLGESSTNVATKSNPAPLTTVGGVHLKQEARSSPDSSDEIDLSLKL</sequence>
<keyword evidence="3 6" id="KW-0863">Zinc-finger</keyword>
<dbReference type="GO" id="GO:0008270">
    <property type="term" value="F:zinc ion binding"/>
    <property type="evidence" value="ECO:0007669"/>
    <property type="project" value="UniProtKB-KW"/>
</dbReference>
<evidence type="ECO:0000256" key="7">
    <source>
        <dbReference type="SAM" id="MobiDB-lite"/>
    </source>
</evidence>
<organism evidence="9">
    <name type="scientific">Glycine soja</name>
    <name type="common">Wild soybean</name>
    <dbReference type="NCBI Taxonomy" id="3848"/>
    <lineage>
        <taxon>Eukaryota</taxon>
        <taxon>Viridiplantae</taxon>
        <taxon>Streptophyta</taxon>
        <taxon>Embryophyta</taxon>
        <taxon>Tracheophyta</taxon>
        <taxon>Spermatophyta</taxon>
        <taxon>Magnoliopsida</taxon>
        <taxon>eudicotyledons</taxon>
        <taxon>Gunneridae</taxon>
        <taxon>Pentapetalae</taxon>
        <taxon>rosids</taxon>
        <taxon>fabids</taxon>
        <taxon>Fabales</taxon>
        <taxon>Fabaceae</taxon>
        <taxon>Papilionoideae</taxon>
        <taxon>50 kb inversion clade</taxon>
        <taxon>NPAAA clade</taxon>
        <taxon>indigoferoid/millettioid clade</taxon>
        <taxon>Phaseoleae</taxon>
        <taxon>Glycine</taxon>
        <taxon>Glycine subgen. Soja</taxon>
    </lineage>
</organism>
<feature type="compositionally biased region" description="Basic and acidic residues" evidence="7">
    <location>
        <begin position="36"/>
        <end position="48"/>
    </location>
</feature>
<dbReference type="AlphaFoldDB" id="A0A0B2Q6C5"/>
<evidence type="ECO:0000256" key="3">
    <source>
        <dbReference type="ARBA" id="ARBA00022771"/>
    </source>
</evidence>
<proteinExistence type="predicted"/>
<keyword evidence="4" id="KW-0862">Zinc</keyword>
<accession>A0A0B2Q6C5</accession>
<dbReference type="InterPro" id="IPR044246">
    <property type="entry name" value="ZFP3-like"/>
</dbReference>
<dbReference type="Gramene" id="XM_028374572.1">
    <property type="protein sequence ID" value="XP_028230373.1"/>
    <property type="gene ID" value="LOC114410613"/>
</dbReference>
<comment type="subcellular location">
    <subcellularLocation>
        <location evidence="1">Nucleus</location>
    </subcellularLocation>
</comment>
<reference evidence="10 11" key="2">
    <citation type="submission" date="2018-09" db="EMBL/GenBank/DDBJ databases">
        <title>A high-quality reference genome of wild soybean provides a powerful tool to mine soybean genomes.</title>
        <authorList>
            <person name="Xie M."/>
            <person name="Chung C.Y.L."/>
            <person name="Li M.-W."/>
            <person name="Wong F.-L."/>
            <person name="Chan T.-F."/>
            <person name="Lam H.-M."/>
        </authorList>
    </citation>
    <scope>NUCLEOTIDE SEQUENCE [LARGE SCALE GENOMIC DNA]</scope>
    <source>
        <strain evidence="11">cv. W05</strain>
        <tissue evidence="10">Hypocotyl of etiolated seedlings</tissue>
    </source>
</reference>
<reference evidence="9" key="1">
    <citation type="submission" date="2014-07" db="EMBL/GenBank/DDBJ databases">
        <title>Identification of a novel salt tolerance gene in wild soybean by whole-genome sequencing.</title>
        <authorList>
            <person name="Lam H.-M."/>
            <person name="Qi X."/>
            <person name="Li M.-W."/>
            <person name="Liu X."/>
            <person name="Xie M."/>
            <person name="Ni M."/>
            <person name="Xu X."/>
        </authorList>
    </citation>
    <scope>NUCLEOTIDE SEQUENCE [LARGE SCALE GENOMIC DNA]</scope>
    <source>
        <tissue evidence="9">Root</tissue>
    </source>
</reference>